<dbReference type="SUPFAM" id="SSF63748">
    <property type="entry name" value="Tudor/PWWP/MBT"/>
    <property type="match status" value="1"/>
</dbReference>
<proteinExistence type="predicted"/>
<dbReference type="AlphaFoldDB" id="A0A1B6M843"/>
<feature type="coiled-coil region" evidence="1">
    <location>
        <begin position="114"/>
        <end position="180"/>
    </location>
</feature>
<feature type="non-terminal residue" evidence="3">
    <location>
        <position position="448"/>
    </location>
</feature>
<protein>
    <recommendedName>
        <fullName evidence="2">PWWP domain-containing protein</fullName>
    </recommendedName>
</protein>
<dbReference type="InterPro" id="IPR000313">
    <property type="entry name" value="PWWP_dom"/>
</dbReference>
<name>A0A1B6M843_9HEMI</name>
<dbReference type="EMBL" id="GEBQ01007878">
    <property type="protein sequence ID" value="JAT32099.1"/>
    <property type="molecule type" value="Transcribed_RNA"/>
</dbReference>
<dbReference type="Gene3D" id="2.30.30.140">
    <property type="match status" value="1"/>
</dbReference>
<dbReference type="PANTHER" id="PTHR12550">
    <property type="entry name" value="HEPATOMA-DERIVED GROWTH FACTOR-RELATED"/>
    <property type="match status" value="1"/>
</dbReference>
<gene>
    <name evidence="3" type="ORF">g.6312</name>
</gene>
<keyword evidence="1" id="KW-0175">Coiled coil</keyword>
<dbReference type="PROSITE" id="PS50812">
    <property type="entry name" value="PWWP"/>
    <property type="match status" value="1"/>
</dbReference>
<evidence type="ECO:0000256" key="1">
    <source>
        <dbReference type="SAM" id="Coils"/>
    </source>
</evidence>
<evidence type="ECO:0000259" key="2">
    <source>
        <dbReference type="PROSITE" id="PS50812"/>
    </source>
</evidence>
<organism evidence="3">
    <name type="scientific">Graphocephala atropunctata</name>
    <dbReference type="NCBI Taxonomy" id="36148"/>
    <lineage>
        <taxon>Eukaryota</taxon>
        <taxon>Metazoa</taxon>
        <taxon>Ecdysozoa</taxon>
        <taxon>Arthropoda</taxon>
        <taxon>Hexapoda</taxon>
        <taxon>Insecta</taxon>
        <taxon>Pterygota</taxon>
        <taxon>Neoptera</taxon>
        <taxon>Paraneoptera</taxon>
        <taxon>Hemiptera</taxon>
        <taxon>Auchenorrhyncha</taxon>
        <taxon>Membracoidea</taxon>
        <taxon>Cicadellidae</taxon>
        <taxon>Cicadellinae</taxon>
        <taxon>Cicadellini</taxon>
        <taxon>Graphocephala</taxon>
    </lineage>
</organism>
<feature type="coiled-coil region" evidence="1">
    <location>
        <begin position="212"/>
        <end position="246"/>
    </location>
</feature>
<dbReference type="PANTHER" id="PTHR12550:SF70">
    <property type="entry name" value="JIL-1 ANCHORING AND STABILIZING PROTEIN, ISOFORM A"/>
    <property type="match status" value="1"/>
</dbReference>
<evidence type="ECO:0000313" key="3">
    <source>
        <dbReference type="EMBL" id="JAT32099.1"/>
    </source>
</evidence>
<sequence>MFLINETVFAKVKGYQPWPAYIAKIDNNKYHVVFFGTSDTAVCKEEDVFAYNKYETETLPKKRITPSLKIALEEAKIHLLQNQMQNINSPREDKEETFSYDPAEESMIDVCDINSQLQYEKEKLESSLRMAEEEADEMSRKFEKEIASLNGQIKLLEDKLRKKEEKMAELHRKLQNSMSEELNYLSPKVCISIGTQTKKENTNKKNTEFNINEERVTKLKEYEKELNEKEILILKLKDNIDELSESALNKKCLHCFPPLQDSEFKKVKIKSLNKEMKHISPPQKNDTLTSNNRFKILEIEDDIEDDLILIEENPKPTHKSYKKQKISNNRNMELKSRNISSSFTVNKKPKLIILSDSHGKNLSTLVEQRSSMNVCSYVRSGAGFRQVVQEVGEITKDLKKTDHLLVIAGTNNVEKTAVKWIMDDINNLINNAKHTNLLLATVPMRHDR</sequence>
<reference evidence="3" key="1">
    <citation type="submission" date="2015-11" db="EMBL/GenBank/DDBJ databases">
        <title>De novo transcriptome assembly of four potential Pierce s Disease insect vectors from Arizona vineyards.</title>
        <authorList>
            <person name="Tassone E.E."/>
        </authorList>
    </citation>
    <scope>NUCLEOTIDE SEQUENCE</scope>
</reference>
<accession>A0A1B6M843</accession>
<dbReference type="SMART" id="SM00293">
    <property type="entry name" value="PWWP"/>
    <property type="match status" value="1"/>
</dbReference>
<dbReference type="Pfam" id="PF00855">
    <property type="entry name" value="PWWP"/>
    <property type="match status" value="1"/>
</dbReference>
<feature type="domain" description="PWWP" evidence="2">
    <location>
        <begin position="4"/>
        <end position="54"/>
    </location>
</feature>